<feature type="transmembrane region" description="Helical" evidence="5">
    <location>
        <begin position="93"/>
        <end position="114"/>
    </location>
</feature>
<feature type="transmembrane region" description="Helical" evidence="5">
    <location>
        <begin position="198"/>
        <end position="219"/>
    </location>
</feature>
<dbReference type="STRING" id="563176.SAMN04488090_4202"/>
<evidence type="ECO:0000256" key="2">
    <source>
        <dbReference type="ARBA" id="ARBA00023125"/>
    </source>
</evidence>
<feature type="transmembrane region" description="Helical" evidence="5">
    <location>
        <begin position="64"/>
        <end position="81"/>
    </location>
</feature>
<evidence type="ECO:0000313" key="8">
    <source>
        <dbReference type="Proteomes" id="UP000198901"/>
    </source>
</evidence>
<evidence type="ECO:0000256" key="4">
    <source>
        <dbReference type="SAM" id="MobiDB-lite"/>
    </source>
</evidence>
<dbReference type="InterPro" id="IPR018060">
    <property type="entry name" value="HTH_AraC"/>
</dbReference>
<gene>
    <name evidence="7" type="ORF">SAMN04488090_4202</name>
</gene>
<dbReference type="OrthoDB" id="5492415at2"/>
<dbReference type="AlphaFoldDB" id="A0A1G9W039"/>
<dbReference type="EMBL" id="FNGS01000009">
    <property type="protein sequence ID" value="SDM77733.1"/>
    <property type="molecule type" value="Genomic_DNA"/>
</dbReference>
<keyword evidence="2" id="KW-0238">DNA-binding</keyword>
<dbReference type="PROSITE" id="PS00041">
    <property type="entry name" value="HTH_ARAC_FAMILY_1"/>
    <property type="match status" value="1"/>
</dbReference>
<name>A0A1G9W039_9BACT</name>
<feature type="transmembrane region" description="Helical" evidence="5">
    <location>
        <begin position="130"/>
        <end position="150"/>
    </location>
</feature>
<dbReference type="GO" id="GO:0043565">
    <property type="term" value="F:sequence-specific DNA binding"/>
    <property type="evidence" value="ECO:0007669"/>
    <property type="project" value="InterPro"/>
</dbReference>
<keyword evidence="5" id="KW-1133">Transmembrane helix</keyword>
<sequence>MSLETAFLLLAGGQGIVLSVGLMASSLRGNRGGVFLGLVLFVLSLVLLNAWGMQSGVHRSMPPFWLVESFLIIPAALWCFIQSVTRPGFRFRPVYGWLFAPAAIEIVTESAFYLRGKLTGQVVRLLDNSFWLFFTEILPVLAMGGVMVFFGLRAWQLRQSAGLSAGLAALFGVLSGLTLLWIGEVLLQLPLFGYTESLLIGGFVLLCFIACFRTTFFTAPVVSPEKKERTADDDKEWQRLNHLFEAGQAHTVARITVESVAAELGLPPRYVSALVNHYHGANFSHFVNSYRVKTVVERMRDPKERHKTLLGIALESGFSSKSSFNDSFKQHTGETPSQYFRRVQTGPES</sequence>
<organism evidence="7 8">
    <name type="scientific">Siphonobacter aquaeclarae</name>
    <dbReference type="NCBI Taxonomy" id="563176"/>
    <lineage>
        <taxon>Bacteria</taxon>
        <taxon>Pseudomonadati</taxon>
        <taxon>Bacteroidota</taxon>
        <taxon>Cytophagia</taxon>
        <taxon>Cytophagales</taxon>
        <taxon>Cytophagaceae</taxon>
        <taxon>Siphonobacter</taxon>
    </lineage>
</organism>
<dbReference type="PROSITE" id="PS01124">
    <property type="entry name" value="HTH_ARAC_FAMILY_2"/>
    <property type="match status" value="1"/>
</dbReference>
<feature type="transmembrane region" description="Helical" evidence="5">
    <location>
        <begin position="162"/>
        <end position="183"/>
    </location>
</feature>
<evidence type="ECO:0000256" key="1">
    <source>
        <dbReference type="ARBA" id="ARBA00023015"/>
    </source>
</evidence>
<keyword evidence="5" id="KW-0472">Membrane</keyword>
<reference evidence="7 8" key="1">
    <citation type="submission" date="2016-10" db="EMBL/GenBank/DDBJ databases">
        <authorList>
            <person name="de Groot N.N."/>
        </authorList>
    </citation>
    <scope>NUCLEOTIDE SEQUENCE [LARGE SCALE GENOMIC DNA]</scope>
    <source>
        <strain evidence="7 8">DSM 21668</strain>
    </source>
</reference>
<feature type="transmembrane region" description="Helical" evidence="5">
    <location>
        <begin position="6"/>
        <end position="27"/>
    </location>
</feature>
<dbReference type="PANTHER" id="PTHR43280:SF29">
    <property type="entry name" value="ARAC-FAMILY TRANSCRIPTIONAL REGULATOR"/>
    <property type="match status" value="1"/>
</dbReference>
<dbReference type="InterPro" id="IPR009057">
    <property type="entry name" value="Homeodomain-like_sf"/>
</dbReference>
<accession>A0A1G9W039</accession>
<dbReference type="GO" id="GO:0003700">
    <property type="term" value="F:DNA-binding transcription factor activity"/>
    <property type="evidence" value="ECO:0007669"/>
    <property type="project" value="InterPro"/>
</dbReference>
<dbReference type="PANTHER" id="PTHR43280">
    <property type="entry name" value="ARAC-FAMILY TRANSCRIPTIONAL REGULATOR"/>
    <property type="match status" value="1"/>
</dbReference>
<dbReference type="SUPFAM" id="SSF46689">
    <property type="entry name" value="Homeodomain-like"/>
    <property type="match status" value="1"/>
</dbReference>
<keyword evidence="5" id="KW-0812">Transmembrane</keyword>
<dbReference type="Proteomes" id="UP000198901">
    <property type="component" value="Unassembled WGS sequence"/>
</dbReference>
<dbReference type="RefSeq" id="WP_093207603.1">
    <property type="nucleotide sequence ID" value="NZ_FNGS01000009.1"/>
</dbReference>
<evidence type="ECO:0000313" key="7">
    <source>
        <dbReference type="EMBL" id="SDM77733.1"/>
    </source>
</evidence>
<dbReference type="Pfam" id="PF12833">
    <property type="entry name" value="HTH_18"/>
    <property type="match status" value="1"/>
</dbReference>
<evidence type="ECO:0000256" key="5">
    <source>
        <dbReference type="SAM" id="Phobius"/>
    </source>
</evidence>
<keyword evidence="8" id="KW-1185">Reference proteome</keyword>
<dbReference type="SMART" id="SM00342">
    <property type="entry name" value="HTH_ARAC"/>
    <property type="match status" value="1"/>
</dbReference>
<feature type="domain" description="HTH araC/xylS-type" evidence="6">
    <location>
        <begin position="238"/>
        <end position="342"/>
    </location>
</feature>
<feature type="region of interest" description="Disordered" evidence="4">
    <location>
        <begin position="319"/>
        <end position="349"/>
    </location>
</feature>
<feature type="transmembrane region" description="Helical" evidence="5">
    <location>
        <begin position="34"/>
        <end position="52"/>
    </location>
</feature>
<dbReference type="Gene3D" id="1.10.10.60">
    <property type="entry name" value="Homeodomain-like"/>
    <property type="match status" value="2"/>
</dbReference>
<keyword evidence="3" id="KW-0804">Transcription</keyword>
<evidence type="ECO:0000259" key="6">
    <source>
        <dbReference type="PROSITE" id="PS01124"/>
    </source>
</evidence>
<keyword evidence="1" id="KW-0805">Transcription regulation</keyword>
<proteinExistence type="predicted"/>
<protein>
    <submittedName>
        <fullName evidence="7">Transcriptional regulator, AraC family</fullName>
    </submittedName>
</protein>
<dbReference type="InterPro" id="IPR018062">
    <property type="entry name" value="HTH_AraC-typ_CS"/>
</dbReference>
<evidence type="ECO:0000256" key="3">
    <source>
        <dbReference type="ARBA" id="ARBA00023163"/>
    </source>
</evidence>